<dbReference type="Gene3D" id="3.40.50.300">
    <property type="entry name" value="P-loop containing nucleotide triphosphate hydrolases"/>
    <property type="match status" value="1"/>
</dbReference>
<reference evidence="2 3" key="1">
    <citation type="submission" date="2018-09" db="EMBL/GenBank/DDBJ databases">
        <title>Genome sequencing of Nocardioides immobilis CCTCC AB 2017083 for comparison to Nocardioides silvaticus.</title>
        <authorList>
            <person name="Li C."/>
            <person name="Wang G."/>
        </authorList>
    </citation>
    <scope>NUCLEOTIDE SEQUENCE [LARGE SCALE GENOMIC DNA]</scope>
    <source>
        <strain evidence="2 3">CCTCC AB 2017083</strain>
    </source>
</reference>
<dbReference type="SUPFAM" id="SSF52540">
    <property type="entry name" value="P-loop containing nucleoside triphosphate hydrolases"/>
    <property type="match status" value="1"/>
</dbReference>
<proteinExistence type="predicted"/>
<dbReference type="InterPro" id="IPR027417">
    <property type="entry name" value="P-loop_NTPase"/>
</dbReference>
<protein>
    <submittedName>
        <fullName evidence="2">DUF2075 domain-containing protein</fullName>
    </submittedName>
</protein>
<dbReference type="Pfam" id="PF09848">
    <property type="entry name" value="SLFN-g3_helicase"/>
    <property type="match status" value="1"/>
</dbReference>
<comment type="caution">
    <text evidence="2">The sequence shown here is derived from an EMBL/GenBank/DDBJ whole genome shotgun (WGS) entry which is preliminary data.</text>
</comment>
<feature type="domain" description="Schlafen group 3-like DNA/RNA helicase" evidence="1">
    <location>
        <begin position="183"/>
        <end position="556"/>
    </location>
</feature>
<dbReference type="OrthoDB" id="3193269at2"/>
<gene>
    <name evidence="2" type="ORF">D0Z08_19435</name>
</gene>
<organism evidence="2 3">
    <name type="scientific">Nocardioides immobilis</name>
    <dbReference type="NCBI Taxonomy" id="2049295"/>
    <lineage>
        <taxon>Bacteria</taxon>
        <taxon>Bacillati</taxon>
        <taxon>Actinomycetota</taxon>
        <taxon>Actinomycetes</taxon>
        <taxon>Propionibacteriales</taxon>
        <taxon>Nocardioidaceae</taxon>
        <taxon>Nocardioides</taxon>
    </lineage>
</organism>
<accession>A0A417XYG3</accession>
<sequence>MTDFRIDRLQFNQAAVGVWGQRNHQHRDWPVVYTLNNHNEVYVGESLDAGGRLRQHLDQRKKSQLVEARVIIDDTFNKSACLDLESYLIQLFHGDGRQVLNGNAGVVDGSYFQRERYRKRFREIFEHLRADGLFEATIEEIENSDLFKLSPFKSLTEQQGDAVVSIVQGLLADLRGAPGSGTVIEGGPGTGKTVVAIFLVKMLRDIGSWDGEPFDSETYLSGTFTPENAATLEGLRIGLVVPQQSLRKSIQAVFAKTPGLTADMVLSPFDVGKSERPWDLLVVDETHRLNQRANQTSAQKNREFAEINVKLFGSDGPEHTQLDWIKELSHQQVLLVDVKQRVRPADLDASMLAEVCSEALSQGRLHRLTSQMRVRAGEDYVDYVRRILSPAPPTRPIDFGEYDVRFFDDIGQMISAIKSRNADEGLARLLAGYAWSWESKKDSLRADIVFPNIELQWNSRVVDWVDSPKSVDEVGSIHTIQGYDLNYAGVIIGRDLRYDPVSASLKFDREHYYDKKGKQNNPGQKLSDADLLEYVQNIYSVLLTRGIRGTYVYAVDPHLREYLRLYFPGASAERLSR</sequence>
<name>A0A417XYG3_9ACTN</name>
<dbReference type="AlphaFoldDB" id="A0A417XYG3"/>
<dbReference type="Proteomes" id="UP000283644">
    <property type="component" value="Unassembled WGS sequence"/>
</dbReference>
<keyword evidence="3" id="KW-1185">Reference proteome</keyword>
<dbReference type="RefSeq" id="WP_118926918.1">
    <property type="nucleotide sequence ID" value="NZ_QXGH01000024.1"/>
</dbReference>
<evidence type="ECO:0000313" key="3">
    <source>
        <dbReference type="Proteomes" id="UP000283644"/>
    </source>
</evidence>
<dbReference type="InterPro" id="IPR018647">
    <property type="entry name" value="SLFN_3-like_DNA/RNA_helicase"/>
</dbReference>
<evidence type="ECO:0000313" key="2">
    <source>
        <dbReference type="EMBL" id="RHW25403.1"/>
    </source>
</evidence>
<dbReference type="CDD" id="cd10439">
    <property type="entry name" value="GIY-YIG_COG3410"/>
    <property type="match status" value="1"/>
</dbReference>
<dbReference type="EMBL" id="QXGH01000024">
    <property type="protein sequence ID" value="RHW25403.1"/>
    <property type="molecule type" value="Genomic_DNA"/>
</dbReference>
<evidence type="ECO:0000259" key="1">
    <source>
        <dbReference type="Pfam" id="PF09848"/>
    </source>
</evidence>